<accession>A0A7Y0HH67</accession>
<dbReference type="Gene3D" id="3.40.50.720">
    <property type="entry name" value="NAD(P)-binding Rossmann-like Domain"/>
    <property type="match status" value="1"/>
</dbReference>
<dbReference type="Gene3D" id="3.50.50.60">
    <property type="entry name" value="FAD/NAD(P)-binding domain"/>
    <property type="match status" value="1"/>
</dbReference>
<dbReference type="PANTHER" id="PTHR42917:SF2">
    <property type="entry name" value="2,4-DIENOYL-COA REDUCTASE [(2E)-ENOYL-COA-PRODUCING]"/>
    <property type="match status" value="1"/>
</dbReference>
<comment type="caution">
    <text evidence="12">The sequence shown here is derived from an EMBL/GenBank/DDBJ whole genome shotgun (WGS) entry which is preliminary data.</text>
</comment>
<evidence type="ECO:0000256" key="9">
    <source>
        <dbReference type="ARBA" id="ARBA00023014"/>
    </source>
</evidence>
<dbReference type="GO" id="GO:0046872">
    <property type="term" value="F:metal ion binding"/>
    <property type="evidence" value="ECO:0007669"/>
    <property type="project" value="UniProtKB-KW"/>
</dbReference>
<reference evidence="12 13" key="1">
    <citation type="submission" date="2020-04" db="EMBL/GenBank/DDBJ databases">
        <title>Rhodospirillaceae bacterium KN72 isolated from deep sea.</title>
        <authorList>
            <person name="Zhang D.-C."/>
        </authorList>
    </citation>
    <scope>NUCLEOTIDE SEQUENCE [LARGE SCALE GENOMIC DNA]</scope>
    <source>
        <strain evidence="12 13">KN72</strain>
    </source>
</reference>
<evidence type="ECO:0000259" key="11">
    <source>
        <dbReference type="Pfam" id="PF07992"/>
    </source>
</evidence>
<gene>
    <name evidence="12" type="ORF">HH303_17990</name>
</gene>
<keyword evidence="5" id="KW-0288">FMN</keyword>
<dbReference type="InterPro" id="IPR001155">
    <property type="entry name" value="OxRdtase_FMN_N"/>
</dbReference>
<keyword evidence="8" id="KW-0408">Iron</keyword>
<dbReference type="RefSeq" id="WP_169626747.1">
    <property type="nucleotide sequence ID" value="NZ_JABBNT010000005.1"/>
</dbReference>
<dbReference type="PRINTS" id="PR00419">
    <property type="entry name" value="ADXRDTASE"/>
</dbReference>
<dbReference type="GO" id="GO:0051536">
    <property type="term" value="F:iron-sulfur cluster binding"/>
    <property type="evidence" value="ECO:0007669"/>
    <property type="project" value="UniProtKB-KW"/>
</dbReference>
<evidence type="ECO:0000256" key="3">
    <source>
        <dbReference type="ARBA" id="ARBA00011048"/>
    </source>
</evidence>
<keyword evidence="6" id="KW-0479">Metal-binding</keyword>
<evidence type="ECO:0000256" key="6">
    <source>
        <dbReference type="ARBA" id="ARBA00022723"/>
    </source>
</evidence>
<evidence type="ECO:0000313" key="12">
    <source>
        <dbReference type="EMBL" id="NMM46388.1"/>
    </source>
</evidence>
<dbReference type="InterPro" id="IPR023753">
    <property type="entry name" value="FAD/NAD-binding_dom"/>
</dbReference>
<dbReference type="Pfam" id="PF07992">
    <property type="entry name" value="Pyr_redox_2"/>
    <property type="match status" value="1"/>
</dbReference>
<evidence type="ECO:0000259" key="10">
    <source>
        <dbReference type="Pfam" id="PF00724"/>
    </source>
</evidence>
<sequence length="665" mass="70797">MADTIFPNLFTPIRVGKRTLPNRLVMGSMHTGLEEMEGGEERLAAFYGERAAGGCPLIVTGGFSVNAAGRLNAHAASFDTDAIARAHKPIPAAVHANGGAILLQLLHAGRYSYHADSVAPSPIRSPINKQTPRELTDAEIEATIEDFARCSVLARDAGYDGVEIMGSEGYLINEFTAPCTNHRTDRWGGSFDNRCRLPISVIEAVRKAAGPDFIIMYRLSVLDIVEGGSPLEEVLELARRVEAAGADIVNSGIGWHEARVPTIAQAVPRGAFAWATARVKPALTSIPIVAVNRINTPEIAEEIVATGQADMVSMARPLLADSRFAEKAAAGRPQAINTCIACNQACLDHYFLGETCSCLVNPRACHETLRTWTKTDAPKSIAVVGAGPAGLSCAEVLADRGHQVTLFEAQSHIGGQFSLASAVPGKQEFLETLRYFTHRIDELGIDLRLNTRATPDALKDFDAVVLASGVVPRVPDIDGVDHPIVMTYADLLSGARKAGGRVAVIGAGGIGIDVSVFLTEGDSDAYHEVEAFCSFWGVDRPAETPPPVRQVTLVQRRSGKMGIGPGRTTGWVHRLALLKSKVEMIPDAIYEKIDDAGLTVLLNGDRRVIPCDSIVLCAGQESLTDLSEPLLAAGQEVHVIGGAKLATEVDAKRAIAEGVALAARL</sequence>
<keyword evidence="4" id="KW-0285">Flavoprotein</keyword>
<organism evidence="12 13">
    <name type="scientific">Pacificispira spongiicola</name>
    <dbReference type="NCBI Taxonomy" id="2729598"/>
    <lineage>
        <taxon>Bacteria</taxon>
        <taxon>Pseudomonadati</taxon>
        <taxon>Pseudomonadota</taxon>
        <taxon>Alphaproteobacteria</taxon>
        <taxon>Rhodospirillales</taxon>
        <taxon>Rhodospirillaceae</taxon>
        <taxon>Pacificispira</taxon>
    </lineage>
</organism>
<comment type="cofactor">
    <cofactor evidence="2">
        <name>[4Fe-4S] cluster</name>
        <dbReference type="ChEBI" id="CHEBI:49883"/>
    </cofactor>
</comment>
<dbReference type="Gene3D" id="3.20.20.70">
    <property type="entry name" value="Aldolase class I"/>
    <property type="match status" value="1"/>
</dbReference>
<dbReference type="AlphaFoldDB" id="A0A7Y0HH67"/>
<comment type="similarity">
    <text evidence="3">In the N-terminal section; belongs to the NADH:flavin oxidoreductase/NADH oxidase family.</text>
</comment>
<dbReference type="GO" id="GO:0010181">
    <property type="term" value="F:FMN binding"/>
    <property type="evidence" value="ECO:0007669"/>
    <property type="project" value="InterPro"/>
</dbReference>
<dbReference type="GO" id="GO:0016491">
    <property type="term" value="F:oxidoreductase activity"/>
    <property type="evidence" value="ECO:0007669"/>
    <property type="project" value="UniProtKB-KW"/>
</dbReference>
<evidence type="ECO:0000256" key="8">
    <source>
        <dbReference type="ARBA" id="ARBA00023004"/>
    </source>
</evidence>
<dbReference type="SUPFAM" id="SSF51905">
    <property type="entry name" value="FAD/NAD(P)-binding domain"/>
    <property type="match status" value="1"/>
</dbReference>
<dbReference type="InterPro" id="IPR013785">
    <property type="entry name" value="Aldolase_TIM"/>
</dbReference>
<dbReference type="InterPro" id="IPR051793">
    <property type="entry name" value="NADH:flavin_oxidoreductase"/>
</dbReference>
<evidence type="ECO:0000256" key="5">
    <source>
        <dbReference type="ARBA" id="ARBA00022643"/>
    </source>
</evidence>
<keyword evidence="13" id="KW-1185">Reference proteome</keyword>
<evidence type="ECO:0000256" key="2">
    <source>
        <dbReference type="ARBA" id="ARBA00001966"/>
    </source>
</evidence>
<feature type="domain" description="FAD/NAD(P)-binding" evidence="11">
    <location>
        <begin position="380"/>
        <end position="633"/>
    </location>
</feature>
<dbReference type="Proteomes" id="UP000539372">
    <property type="component" value="Unassembled WGS sequence"/>
</dbReference>
<dbReference type="EMBL" id="JABBNT010000005">
    <property type="protein sequence ID" value="NMM46388.1"/>
    <property type="molecule type" value="Genomic_DNA"/>
</dbReference>
<proteinExistence type="inferred from homology"/>
<dbReference type="InterPro" id="IPR036188">
    <property type="entry name" value="FAD/NAD-bd_sf"/>
</dbReference>
<keyword evidence="9" id="KW-0411">Iron-sulfur</keyword>
<evidence type="ECO:0000256" key="4">
    <source>
        <dbReference type="ARBA" id="ARBA00022630"/>
    </source>
</evidence>
<evidence type="ECO:0000256" key="7">
    <source>
        <dbReference type="ARBA" id="ARBA00023002"/>
    </source>
</evidence>
<comment type="cofactor">
    <cofactor evidence="1">
        <name>FMN</name>
        <dbReference type="ChEBI" id="CHEBI:58210"/>
    </cofactor>
</comment>
<dbReference type="PANTHER" id="PTHR42917">
    <property type="entry name" value="2,4-DIENOYL-COA REDUCTASE"/>
    <property type="match status" value="1"/>
</dbReference>
<feature type="domain" description="NADH:flavin oxidoreductase/NADH oxidase N-terminal" evidence="10">
    <location>
        <begin position="8"/>
        <end position="334"/>
    </location>
</feature>
<dbReference type="Pfam" id="PF00724">
    <property type="entry name" value="Oxidored_FMN"/>
    <property type="match status" value="1"/>
</dbReference>
<evidence type="ECO:0000256" key="1">
    <source>
        <dbReference type="ARBA" id="ARBA00001917"/>
    </source>
</evidence>
<name>A0A7Y0HH67_9PROT</name>
<keyword evidence="7" id="KW-0560">Oxidoreductase</keyword>
<evidence type="ECO:0000313" key="13">
    <source>
        <dbReference type="Proteomes" id="UP000539372"/>
    </source>
</evidence>
<protein>
    <submittedName>
        <fullName evidence="12">NADPH-dependent 2,4-dienoyl-CoA reductase</fullName>
    </submittedName>
</protein>
<dbReference type="CDD" id="cd02930">
    <property type="entry name" value="DCR_FMN"/>
    <property type="match status" value="1"/>
</dbReference>
<dbReference type="SUPFAM" id="SSF51395">
    <property type="entry name" value="FMN-linked oxidoreductases"/>
    <property type="match status" value="1"/>
</dbReference>